<name>A0A6J6CS58_9ZZZZ</name>
<dbReference type="PANTHER" id="PTHR34846">
    <property type="entry name" value="4-CARBOXYMUCONOLACTONE DECARBOXYLASE FAMILY PROTEIN (AFU_ORTHOLOGUE AFUA_6G11590)"/>
    <property type="match status" value="1"/>
</dbReference>
<sequence>MALIRLAEIDELEGAAREVAESGQAQYGKVLETWKAIMNKPEMFATYLPFLRTVAGPGVMDAQLKDACALYVGFLNHCTYTVSHRATSAAAKGVTDDEMRAIVGGRWDAMPANWRAALELTRELTLNPQTVTHEELPKAATPATLAAVKEHFTDVEILELAMTIAMWNALARFHRVMDFDLDMPEAPEGVKPE</sequence>
<proteinExistence type="predicted"/>
<dbReference type="Gene3D" id="1.20.1290.10">
    <property type="entry name" value="AhpD-like"/>
    <property type="match status" value="1"/>
</dbReference>
<dbReference type="AlphaFoldDB" id="A0A6J6CS58"/>
<organism evidence="2">
    <name type="scientific">freshwater metagenome</name>
    <dbReference type="NCBI Taxonomy" id="449393"/>
    <lineage>
        <taxon>unclassified sequences</taxon>
        <taxon>metagenomes</taxon>
        <taxon>ecological metagenomes</taxon>
    </lineage>
</organism>
<reference evidence="2" key="1">
    <citation type="submission" date="2020-05" db="EMBL/GenBank/DDBJ databases">
        <authorList>
            <person name="Chiriac C."/>
            <person name="Salcher M."/>
            <person name="Ghai R."/>
            <person name="Kavagutti S V."/>
        </authorList>
    </citation>
    <scope>NUCLEOTIDE SEQUENCE</scope>
</reference>
<evidence type="ECO:0000259" key="1">
    <source>
        <dbReference type="Pfam" id="PF02627"/>
    </source>
</evidence>
<dbReference type="PANTHER" id="PTHR34846:SF11">
    <property type="entry name" value="4-CARBOXYMUCONOLACTONE DECARBOXYLASE FAMILY PROTEIN (AFU_ORTHOLOGUE AFUA_6G11590)"/>
    <property type="match status" value="1"/>
</dbReference>
<dbReference type="InterPro" id="IPR003779">
    <property type="entry name" value="CMD-like"/>
</dbReference>
<gene>
    <name evidence="2" type="ORF">UFOPK1591_00273</name>
</gene>
<dbReference type="EMBL" id="CAEZTD010000012">
    <property type="protein sequence ID" value="CAB4554400.1"/>
    <property type="molecule type" value="Genomic_DNA"/>
</dbReference>
<dbReference type="SUPFAM" id="SSF69118">
    <property type="entry name" value="AhpD-like"/>
    <property type="match status" value="1"/>
</dbReference>
<accession>A0A6J6CS58</accession>
<feature type="domain" description="Carboxymuconolactone decarboxylase-like" evidence="1">
    <location>
        <begin position="41"/>
        <end position="120"/>
    </location>
</feature>
<protein>
    <submittedName>
        <fullName evidence="2">Unannotated protein</fullName>
    </submittedName>
</protein>
<dbReference type="InterPro" id="IPR029032">
    <property type="entry name" value="AhpD-like"/>
</dbReference>
<dbReference type="Pfam" id="PF02627">
    <property type="entry name" value="CMD"/>
    <property type="match status" value="1"/>
</dbReference>
<dbReference type="GO" id="GO:0051920">
    <property type="term" value="F:peroxiredoxin activity"/>
    <property type="evidence" value="ECO:0007669"/>
    <property type="project" value="InterPro"/>
</dbReference>
<evidence type="ECO:0000313" key="2">
    <source>
        <dbReference type="EMBL" id="CAB4554400.1"/>
    </source>
</evidence>